<dbReference type="AlphaFoldDB" id="A0A3B7LYW7"/>
<evidence type="ECO:0000256" key="6">
    <source>
        <dbReference type="ARBA" id="ARBA00023136"/>
    </source>
</evidence>
<comment type="subcellular location">
    <subcellularLocation>
        <location evidence="1">Cell outer membrane</location>
        <topology evidence="1">Multi-pass membrane protein</topology>
    </subcellularLocation>
</comment>
<evidence type="ECO:0000256" key="4">
    <source>
        <dbReference type="ARBA" id="ARBA00022692"/>
    </source>
</evidence>
<reference evidence="10" key="1">
    <citation type="submission" date="2018-09" db="EMBL/GenBank/DDBJ databases">
        <title>The complete genome of Acinetobacter sp. strain WCHAc010005.</title>
        <authorList>
            <person name="Hu Y."/>
            <person name="Long H."/>
            <person name="Feng Y."/>
            <person name="Zong Z."/>
        </authorList>
    </citation>
    <scope>NUCLEOTIDE SEQUENCE [LARGE SCALE GENOMIC DNA]</scope>
    <source>
        <strain evidence="10">WCHAc010005</strain>
    </source>
</reference>
<dbReference type="PANTHER" id="PTHR35093">
    <property type="entry name" value="OUTER MEMBRANE PROTEIN NMB0088-RELATED"/>
    <property type="match status" value="1"/>
</dbReference>
<dbReference type="PANTHER" id="PTHR35093:SF8">
    <property type="entry name" value="OUTER MEMBRANE PROTEIN NMB0088-RELATED"/>
    <property type="match status" value="1"/>
</dbReference>
<dbReference type="EMBL" id="CP032134">
    <property type="protein sequence ID" value="AXY57571.1"/>
    <property type="molecule type" value="Genomic_DNA"/>
</dbReference>
<proteinExistence type="inferred from homology"/>
<name>A0A3B7LYW7_9GAMM</name>
<gene>
    <name evidence="9" type="ORF">CDG60_13985</name>
</gene>
<evidence type="ECO:0000313" key="10">
    <source>
        <dbReference type="Proteomes" id="UP000263753"/>
    </source>
</evidence>
<dbReference type="RefSeq" id="WP_087514313.1">
    <property type="nucleotide sequence ID" value="NZ_CP032134.1"/>
</dbReference>
<evidence type="ECO:0000256" key="5">
    <source>
        <dbReference type="ARBA" id="ARBA00022729"/>
    </source>
</evidence>
<sequence length="472" mass="50879">MKLKALSSAVLFACLPTSTVFAAALDRSGQSISAFLQPGNYFEAGISVLDADVSGKLKSDFTPTGGEKSTVTDLAGTQLGDMANSYQFYNAALKVQMTEHLSFGLIYDQPYGADAEYSKADQRHKVLNDKLSGDLGVSQVGAFTAGDEATNVSVDTQTLSFIFGFQPTENWNIYAGPVYQTVKGDVSLHGSAYGPLGGVTCLPLGSKVTCSQGANVQGASTLTRFTGYKASISENSSVGWLAGLSYQIPEIALKASVTYRSEIDHEVMVDETMPYSILMGSKIPQMKKDYKFNEAKTDITTPQSINLDFQTGIMANTVAFAQLRWVDWSEFKIRPNKFGQLAEGLTAYHAKENGINDRKGFDLVAYEKDQISANVGIGRKFNDQWAGTVMVGWDSGAGNPVSTLGPTDGYWSVGLGGQFSPTPQSFIQAGVKYFMLGDAKSQVASHFGTDVYAAEFKDNDAIGYSMKIGYRF</sequence>
<feature type="chain" id="PRO_5017800915" evidence="8">
    <location>
        <begin position="23"/>
        <end position="472"/>
    </location>
</feature>
<dbReference type="Proteomes" id="UP000263753">
    <property type="component" value="Chromosome"/>
</dbReference>
<protein>
    <submittedName>
        <fullName evidence="9">Transporter</fullName>
    </submittedName>
</protein>
<keyword evidence="3" id="KW-1134">Transmembrane beta strand</keyword>
<evidence type="ECO:0000313" key="9">
    <source>
        <dbReference type="EMBL" id="AXY57571.1"/>
    </source>
</evidence>
<keyword evidence="6" id="KW-0472">Membrane</keyword>
<feature type="signal peptide" evidence="8">
    <location>
        <begin position="1"/>
        <end position="22"/>
    </location>
</feature>
<dbReference type="InterPro" id="IPR005017">
    <property type="entry name" value="OMPP1/FadL/TodX"/>
</dbReference>
<comment type="similarity">
    <text evidence="2">Belongs to the OmpP1/FadL family.</text>
</comment>
<dbReference type="GO" id="GO:0015483">
    <property type="term" value="F:long-chain fatty acid transporting porin activity"/>
    <property type="evidence" value="ECO:0007669"/>
    <property type="project" value="TreeGrafter"/>
</dbReference>
<organism evidence="9 10">
    <name type="scientific">Acinetobacter chinensis</name>
    <dbReference type="NCBI Taxonomy" id="2004650"/>
    <lineage>
        <taxon>Bacteria</taxon>
        <taxon>Pseudomonadati</taxon>
        <taxon>Pseudomonadota</taxon>
        <taxon>Gammaproteobacteria</taxon>
        <taxon>Moraxellales</taxon>
        <taxon>Moraxellaceae</taxon>
        <taxon>Acinetobacter</taxon>
    </lineage>
</organism>
<evidence type="ECO:0000256" key="3">
    <source>
        <dbReference type="ARBA" id="ARBA00022452"/>
    </source>
</evidence>
<accession>A0A3B7LYW7</accession>
<keyword evidence="4" id="KW-0812">Transmembrane</keyword>
<keyword evidence="5 8" id="KW-0732">Signal</keyword>
<evidence type="ECO:0000256" key="8">
    <source>
        <dbReference type="SAM" id="SignalP"/>
    </source>
</evidence>
<dbReference type="SUPFAM" id="SSF56935">
    <property type="entry name" value="Porins"/>
    <property type="match status" value="1"/>
</dbReference>
<evidence type="ECO:0000256" key="7">
    <source>
        <dbReference type="ARBA" id="ARBA00023237"/>
    </source>
</evidence>
<dbReference type="Gene3D" id="2.40.160.60">
    <property type="entry name" value="Outer membrane protein transport protein (OMPP1/FadL/TodX)"/>
    <property type="match status" value="1"/>
</dbReference>
<dbReference type="Pfam" id="PF03349">
    <property type="entry name" value="Toluene_X"/>
    <property type="match status" value="1"/>
</dbReference>
<dbReference type="KEGG" id="achi:CDG60_13985"/>
<dbReference type="GO" id="GO:0009279">
    <property type="term" value="C:cell outer membrane"/>
    <property type="evidence" value="ECO:0007669"/>
    <property type="project" value="UniProtKB-SubCell"/>
</dbReference>
<evidence type="ECO:0000256" key="2">
    <source>
        <dbReference type="ARBA" id="ARBA00008163"/>
    </source>
</evidence>
<keyword evidence="7" id="KW-0998">Cell outer membrane</keyword>
<evidence type="ECO:0000256" key="1">
    <source>
        <dbReference type="ARBA" id="ARBA00004571"/>
    </source>
</evidence>